<dbReference type="EMBL" id="JMIB01000036">
    <property type="protein sequence ID" value="KDM90253.1"/>
    <property type="molecule type" value="Genomic_DNA"/>
</dbReference>
<feature type="chain" id="PRO_5001626042" description="Lipoprotein" evidence="1">
    <location>
        <begin position="20"/>
        <end position="483"/>
    </location>
</feature>
<sequence>MRFLALWFLVFITACTALPEPIPASIPVQKQLYTHSQVRCLDLLTDFKRTVQAQGVQDAQLVWDPRFPHLAFDRFSLAMLPELSARADQQQWLNYVAHQAMTQRQTEYLNLPRKAGYQAQALELCAAQLVHRSLGNPAFWSELMGNPPEFPSDYVIWQRVLGVYPVSQFVARPSIDNEKRRLISHFIQPVDGYAIRYAMHDKPSLTQSQIRQWFQQAGRQSALAWPVLTEAQQQRLLQYYAPVFQVETRSRDDFPGQVKFVTTSQPTLITRKPTVYTHVSYTRFYGQTLMQLNYSLWFANRTARSSFDPYAGPFDGVLIRLTLDPVGQPLILDSIHHCGCYHMVFALSPKLEFASLDNAVEWPILQKIYPGKATEHLEVTLTHGEHMIKDVHWLSSDEPAARSLTVLAYQQLQSLPTPENHHQSLFDQQGMLVESVRAERFYLWPFGIQSPGTQRQIGHHATAFIGQRHFDAPFLFETLFQKP</sequence>
<dbReference type="STRING" id="1654360.EA58_18235"/>
<dbReference type="PROSITE" id="PS51257">
    <property type="entry name" value="PROKAR_LIPOPROTEIN"/>
    <property type="match status" value="1"/>
</dbReference>
<protein>
    <recommendedName>
        <fullName evidence="4">Lipoprotein</fullName>
    </recommendedName>
</protein>
<dbReference type="AlphaFoldDB" id="A0A066RS89"/>
<evidence type="ECO:0000313" key="2">
    <source>
        <dbReference type="EMBL" id="KDM90253.1"/>
    </source>
</evidence>
<dbReference type="RefSeq" id="WP_036755834.1">
    <property type="nucleotide sequence ID" value="NZ_JAGSGC010000023.1"/>
</dbReference>
<evidence type="ECO:0000313" key="3">
    <source>
        <dbReference type="Proteomes" id="UP000027192"/>
    </source>
</evidence>
<dbReference type="OrthoDB" id="5405204at2"/>
<accession>A0A066RS89</accession>
<comment type="caution">
    <text evidence="2">The sequence shown here is derived from an EMBL/GenBank/DDBJ whole genome shotgun (WGS) entry which is preliminary data.</text>
</comment>
<name>A0A066RS89_9GAMM</name>
<organism evidence="2 3">
    <name type="scientific">Photobacterium galatheae</name>
    <dbReference type="NCBI Taxonomy" id="1654360"/>
    <lineage>
        <taxon>Bacteria</taxon>
        <taxon>Pseudomonadati</taxon>
        <taxon>Pseudomonadota</taxon>
        <taxon>Gammaproteobacteria</taxon>
        <taxon>Vibrionales</taxon>
        <taxon>Vibrionaceae</taxon>
        <taxon>Photobacterium</taxon>
    </lineage>
</organism>
<keyword evidence="3" id="KW-1185">Reference proteome</keyword>
<keyword evidence="1" id="KW-0732">Signal</keyword>
<evidence type="ECO:0008006" key="4">
    <source>
        <dbReference type="Google" id="ProtNLM"/>
    </source>
</evidence>
<dbReference type="Proteomes" id="UP000027192">
    <property type="component" value="Unassembled WGS sequence"/>
</dbReference>
<gene>
    <name evidence="2" type="ORF">EA58_18235</name>
</gene>
<reference evidence="2 3" key="1">
    <citation type="submission" date="2014-04" db="EMBL/GenBank/DDBJ databases">
        <title>Draft genome sequence of Photobacterium halotolerans S2753: a solonamide, ngercheumicin and holomycin producer.</title>
        <authorList>
            <person name="Machado H.R."/>
            <person name="Gram L."/>
        </authorList>
    </citation>
    <scope>NUCLEOTIDE SEQUENCE [LARGE SCALE GENOMIC DNA]</scope>
    <source>
        <strain evidence="2 3">S2753</strain>
    </source>
</reference>
<evidence type="ECO:0000256" key="1">
    <source>
        <dbReference type="SAM" id="SignalP"/>
    </source>
</evidence>
<feature type="signal peptide" evidence="1">
    <location>
        <begin position="1"/>
        <end position="19"/>
    </location>
</feature>
<proteinExistence type="predicted"/>